<dbReference type="GO" id="GO:0032993">
    <property type="term" value="C:protein-DNA complex"/>
    <property type="evidence" value="ECO:0007669"/>
    <property type="project" value="TreeGrafter"/>
</dbReference>
<name>A0A238ZDQ2_9PROT</name>
<dbReference type="CDD" id="cd08411">
    <property type="entry name" value="PBP2_OxyR"/>
    <property type="match status" value="1"/>
</dbReference>
<dbReference type="Gene3D" id="3.40.190.10">
    <property type="entry name" value="Periplasmic binding protein-like II"/>
    <property type="match status" value="2"/>
</dbReference>
<dbReference type="PANTHER" id="PTHR30346:SF26">
    <property type="entry name" value="HYDROGEN PEROXIDE-INDUCIBLE GENES ACTIVATOR"/>
    <property type="match status" value="1"/>
</dbReference>
<evidence type="ECO:0000256" key="3">
    <source>
        <dbReference type="ARBA" id="ARBA00023125"/>
    </source>
</evidence>
<dbReference type="InterPro" id="IPR036390">
    <property type="entry name" value="WH_DNA-bd_sf"/>
</dbReference>
<keyword evidence="4" id="KW-0010">Activator</keyword>
<proteinExistence type="inferred from homology"/>
<dbReference type="InterPro" id="IPR005119">
    <property type="entry name" value="LysR_subst-bd"/>
</dbReference>
<dbReference type="GO" id="GO:0003700">
    <property type="term" value="F:DNA-binding transcription factor activity"/>
    <property type="evidence" value="ECO:0007669"/>
    <property type="project" value="InterPro"/>
</dbReference>
<comment type="similarity">
    <text evidence="1">Belongs to the LysR transcriptional regulatory family.</text>
</comment>
<dbReference type="AlphaFoldDB" id="A0A238ZDQ2"/>
<keyword evidence="5" id="KW-0804">Transcription</keyword>
<dbReference type="SUPFAM" id="SSF46785">
    <property type="entry name" value="Winged helix' DNA-binding domain"/>
    <property type="match status" value="1"/>
</dbReference>
<dbReference type="InterPro" id="IPR036388">
    <property type="entry name" value="WH-like_DNA-bd_sf"/>
</dbReference>
<dbReference type="EMBL" id="FZOA01000004">
    <property type="protein sequence ID" value="SNR81477.1"/>
    <property type="molecule type" value="Genomic_DNA"/>
</dbReference>
<evidence type="ECO:0000313" key="8">
    <source>
        <dbReference type="Proteomes" id="UP000198305"/>
    </source>
</evidence>
<keyword evidence="2" id="KW-0805">Transcription regulation</keyword>
<keyword evidence="3" id="KW-0238">DNA-binding</keyword>
<evidence type="ECO:0000313" key="7">
    <source>
        <dbReference type="EMBL" id="SNR81477.1"/>
    </source>
</evidence>
<dbReference type="InterPro" id="IPR000847">
    <property type="entry name" value="LysR_HTH_N"/>
</dbReference>
<keyword evidence="8" id="KW-1185">Reference proteome</keyword>
<dbReference type="PROSITE" id="PS50931">
    <property type="entry name" value="HTH_LYSR"/>
    <property type="match status" value="1"/>
</dbReference>
<dbReference type="GO" id="GO:0003677">
    <property type="term" value="F:DNA binding"/>
    <property type="evidence" value="ECO:0007669"/>
    <property type="project" value="UniProtKB-KW"/>
</dbReference>
<evidence type="ECO:0000256" key="2">
    <source>
        <dbReference type="ARBA" id="ARBA00023015"/>
    </source>
</evidence>
<reference evidence="8" key="1">
    <citation type="submission" date="2017-06" db="EMBL/GenBank/DDBJ databases">
        <authorList>
            <person name="Varghese N."/>
            <person name="Submissions S."/>
        </authorList>
    </citation>
    <scope>NUCLEOTIDE SEQUENCE [LARGE SCALE GENOMIC DNA]</scope>
    <source>
        <strain evidence="8">Ca-68</strain>
    </source>
</reference>
<dbReference type="Gene3D" id="1.10.10.10">
    <property type="entry name" value="Winged helix-like DNA-binding domain superfamily/Winged helix DNA-binding domain"/>
    <property type="match status" value="1"/>
</dbReference>
<organism evidence="7 8">
    <name type="scientific">Methylobacillus rhizosphaerae</name>
    <dbReference type="NCBI Taxonomy" id="551994"/>
    <lineage>
        <taxon>Bacteria</taxon>
        <taxon>Pseudomonadati</taxon>
        <taxon>Pseudomonadota</taxon>
        <taxon>Betaproteobacteria</taxon>
        <taxon>Nitrosomonadales</taxon>
        <taxon>Methylophilaceae</taxon>
        <taxon>Methylobacillus</taxon>
    </lineage>
</organism>
<dbReference type="PRINTS" id="PR00039">
    <property type="entry name" value="HTHLYSR"/>
</dbReference>
<dbReference type="FunFam" id="1.10.10.10:FF:000001">
    <property type="entry name" value="LysR family transcriptional regulator"/>
    <property type="match status" value="1"/>
</dbReference>
<accession>A0A238ZDQ2</accession>
<sequence>MTLSELKFIVTVARERNFRRAAEKCFVSQPALSLAVKKLEEELGVIIFERSHKDVAMTPIGEQIVAQANRTLEESNRIKDIARMGNNQLAGSFKLGVIYSAGPYLLPQIIPALRVLAPEMPLEVEENLTVNLETQLRNRVIDAAIIALPFDVPGVSYEPVYDEGFVVAVPDVHPWASRTEIHAEELADEKVLLLNSGHCFSNQVVLACPELSRHGEVLQGNSLETIRNMVASNLGITVLPCSAAVERYQNPLIKMIPFADPVPTRRMALAWRKGYTRGQAIECLLNALRSLQSPCLQPIE</sequence>
<dbReference type="Proteomes" id="UP000198305">
    <property type="component" value="Unassembled WGS sequence"/>
</dbReference>
<dbReference type="RefSeq" id="WP_089375349.1">
    <property type="nucleotide sequence ID" value="NZ_FZOA01000004.1"/>
</dbReference>
<dbReference type="OrthoDB" id="9775392at2"/>
<dbReference type="SUPFAM" id="SSF53850">
    <property type="entry name" value="Periplasmic binding protein-like II"/>
    <property type="match status" value="1"/>
</dbReference>
<evidence type="ECO:0000259" key="6">
    <source>
        <dbReference type="PROSITE" id="PS50931"/>
    </source>
</evidence>
<dbReference type="Pfam" id="PF00126">
    <property type="entry name" value="HTH_1"/>
    <property type="match status" value="1"/>
</dbReference>
<evidence type="ECO:0000256" key="4">
    <source>
        <dbReference type="ARBA" id="ARBA00023159"/>
    </source>
</evidence>
<dbReference type="Pfam" id="PF03466">
    <property type="entry name" value="LysR_substrate"/>
    <property type="match status" value="1"/>
</dbReference>
<dbReference type="PANTHER" id="PTHR30346">
    <property type="entry name" value="TRANSCRIPTIONAL DUAL REGULATOR HCAR-RELATED"/>
    <property type="match status" value="1"/>
</dbReference>
<evidence type="ECO:0000256" key="1">
    <source>
        <dbReference type="ARBA" id="ARBA00009437"/>
    </source>
</evidence>
<gene>
    <name evidence="7" type="ORF">SAMN05192560_1246</name>
</gene>
<feature type="domain" description="HTH lysR-type" evidence="6">
    <location>
        <begin position="1"/>
        <end position="58"/>
    </location>
</feature>
<evidence type="ECO:0000256" key="5">
    <source>
        <dbReference type="ARBA" id="ARBA00023163"/>
    </source>
</evidence>
<protein>
    <submittedName>
        <fullName evidence="7">LysR family transcriptional regulator, hydrogen peroxide-inducible genes activator</fullName>
    </submittedName>
</protein>